<dbReference type="KEGG" id="api:100574239"/>
<name>A0A8R2NNR0_ACYPI</name>
<evidence type="ECO:0000256" key="1">
    <source>
        <dbReference type="ARBA" id="ARBA00022884"/>
    </source>
</evidence>
<dbReference type="SUPFAM" id="SSF54928">
    <property type="entry name" value="RNA-binding domain, RBD"/>
    <property type="match status" value="1"/>
</dbReference>
<dbReference type="Gene3D" id="3.30.70.330">
    <property type="match status" value="1"/>
</dbReference>
<dbReference type="EnsemblMetazoa" id="XM_029488435.1">
    <property type="protein sequence ID" value="XP_029344295.1"/>
    <property type="gene ID" value="LOC100574239"/>
</dbReference>
<feature type="region of interest" description="Disordered" evidence="3">
    <location>
        <begin position="228"/>
        <end position="305"/>
    </location>
</feature>
<protein>
    <recommendedName>
        <fullName evidence="4">RRM domain-containing protein</fullName>
    </recommendedName>
</protein>
<evidence type="ECO:0000313" key="6">
    <source>
        <dbReference type="Proteomes" id="UP000007819"/>
    </source>
</evidence>
<dbReference type="GO" id="GO:0003723">
    <property type="term" value="F:RNA binding"/>
    <property type="evidence" value="ECO:0007669"/>
    <property type="project" value="UniProtKB-UniRule"/>
</dbReference>
<dbReference type="RefSeq" id="XP_029344295.1">
    <property type="nucleotide sequence ID" value="XM_029488435.1"/>
</dbReference>
<reference evidence="5" key="2">
    <citation type="submission" date="2022-06" db="UniProtKB">
        <authorList>
            <consortium name="EnsemblMetazoa"/>
        </authorList>
    </citation>
    <scope>IDENTIFICATION</scope>
</reference>
<dbReference type="PANTHER" id="PTHR48034">
    <property type="entry name" value="TRANSFORMER-2 SEX-DETERMINING PROTEIN-RELATED"/>
    <property type="match status" value="1"/>
</dbReference>
<dbReference type="GeneID" id="100574239"/>
<dbReference type="InterPro" id="IPR035979">
    <property type="entry name" value="RBD_domain_sf"/>
</dbReference>
<feature type="domain" description="RRM" evidence="4">
    <location>
        <begin position="89"/>
        <end position="160"/>
    </location>
</feature>
<dbReference type="InterPro" id="IPR012677">
    <property type="entry name" value="Nucleotide-bd_a/b_plait_sf"/>
</dbReference>
<feature type="compositionally biased region" description="Low complexity" evidence="3">
    <location>
        <begin position="232"/>
        <end position="254"/>
    </location>
</feature>
<dbReference type="Proteomes" id="UP000007819">
    <property type="component" value="Chromosome X"/>
</dbReference>
<dbReference type="InterPro" id="IPR050441">
    <property type="entry name" value="RBM"/>
</dbReference>
<evidence type="ECO:0000256" key="2">
    <source>
        <dbReference type="PROSITE-ProRule" id="PRU00176"/>
    </source>
</evidence>
<dbReference type="InterPro" id="IPR000504">
    <property type="entry name" value="RRM_dom"/>
</dbReference>
<sequence length="305" mass="34894">MASSNSSNGNSNSKKFKFNSFLNLSSSKSSSNILQVKEMPTHLQLISNSTRKKWYDVTVKNAKSGSRTLKKPRPCIPIECKNKCPQTSCCIRITNLTRRVTVHCLRQIFSDFGTIKKLDLHFNHYDRISKGFSYIMFSTSEESENAVRNMNGCEIDGHEIICEQWFLPYTECRVSSILRGAYSGVGYQRGSSRCISPTYTTQRSSQLDRLSSRSGSLSNSVTPYDYLPTNKSFSGTSRRSYSRSPRQSRFRSCSNSSTIYHSKSQRKSRSRSRSNYHSIQDSMRSKSSRSRSSKRSRNIYSREPY</sequence>
<dbReference type="AlphaFoldDB" id="A0A8R2NNR0"/>
<dbReference type="PROSITE" id="PS50102">
    <property type="entry name" value="RRM"/>
    <property type="match status" value="1"/>
</dbReference>
<organism evidence="5 6">
    <name type="scientific">Acyrthosiphon pisum</name>
    <name type="common">Pea aphid</name>
    <dbReference type="NCBI Taxonomy" id="7029"/>
    <lineage>
        <taxon>Eukaryota</taxon>
        <taxon>Metazoa</taxon>
        <taxon>Ecdysozoa</taxon>
        <taxon>Arthropoda</taxon>
        <taxon>Hexapoda</taxon>
        <taxon>Insecta</taxon>
        <taxon>Pterygota</taxon>
        <taxon>Neoptera</taxon>
        <taxon>Paraneoptera</taxon>
        <taxon>Hemiptera</taxon>
        <taxon>Sternorrhyncha</taxon>
        <taxon>Aphidomorpha</taxon>
        <taxon>Aphidoidea</taxon>
        <taxon>Aphididae</taxon>
        <taxon>Macrosiphini</taxon>
        <taxon>Acyrthosiphon</taxon>
    </lineage>
</organism>
<evidence type="ECO:0000259" key="4">
    <source>
        <dbReference type="PROSITE" id="PS50102"/>
    </source>
</evidence>
<feature type="compositionally biased region" description="Basic residues" evidence="3">
    <location>
        <begin position="263"/>
        <end position="274"/>
    </location>
</feature>
<evidence type="ECO:0000256" key="3">
    <source>
        <dbReference type="SAM" id="MobiDB-lite"/>
    </source>
</evidence>
<keyword evidence="1 2" id="KW-0694">RNA-binding</keyword>
<accession>A0A8R2NNR0</accession>
<dbReference type="OrthoDB" id="201398at2759"/>
<proteinExistence type="predicted"/>
<feature type="compositionally biased region" description="Basic residues" evidence="3">
    <location>
        <begin position="286"/>
        <end position="297"/>
    </location>
</feature>
<dbReference type="SMART" id="SM00360">
    <property type="entry name" value="RRM"/>
    <property type="match status" value="1"/>
</dbReference>
<reference evidence="6" key="1">
    <citation type="submission" date="2010-06" db="EMBL/GenBank/DDBJ databases">
        <authorList>
            <person name="Jiang H."/>
            <person name="Abraham K."/>
            <person name="Ali S."/>
            <person name="Alsbrooks S.L."/>
            <person name="Anim B.N."/>
            <person name="Anosike U.S."/>
            <person name="Attaway T."/>
            <person name="Bandaranaike D.P."/>
            <person name="Battles P.K."/>
            <person name="Bell S.N."/>
            <person name="Bell A.V."/>
            <person name="Beltran B."/>
            <person name="Bickham C."/>
            <person name="Bustamante Y."/>
            <person name="Caleb T."/>
            <person name="Canada A."/>
            <person name="Cardenas V."/>
            <person name="Carter K."/>
            <person name="Chacko J."/>
            <person name="Chandrabose M.N."/>
            <person name="Chavez D."/>
            <person name="Chavez A."/>
            <person name="Chen L."/>
            <person name="Chu H.-S."/>
            <person name="Claassen K.J."/>
            <person name="Cockrell R."/>
            <person name="Collins M."/>
            <person name="Cooper J.A."/>
            <person name="Cree A."/>
            <person name="Curry S.M."/>
            <person name="Da Y."/>
            <person name="Dao M.D."/>
            <person name="Das B."/>
            <person name="Davila M.-L."/>
            <person name="Davy-Carroll L."/>
            <person name="Denson S."/>
            <person name="Dinh H."/>
            <person name="Ebong V.E."/>
            <person name="Edwards J.R."/>
            <person name="Egan A."/>
            <person name="El-Daye J."/>
            <person name="Escobedo L."/>
            <person name="Fernandez S."/>
            <person name="Fernando P.R."/>
            <person name="Flagg N."/>
            <person name="Forbes L.D."/>
            <person name="Fowler R.G."/>
            <person name="Fu Q."/>
            <person name="Gabisi R.A."/>
            <person name="Ganer J."/>
            <person name="Garbino Pronczuk A."/>
            <person name="Garcia R.M."/>
            <person name="Garner T."/>
            <person name="Garrett T.E."/>
            <person name="Gonzalez D.A."/>
            <person name="Hamid H."/>
            <person name="Hawkins E.S."/>
            <person name="Hirani K."/>
            <person name="Hogues M.E."/>
            <person name="Hollins B."/>
            <person name="Hsiao C.-H."/>
            <person name="Jabil R."/>
            <person name="James M.L."/>
            <person name="Jhangiani S.N."/>
            <person name="Johnson B."/>
            <person name="Johnson Q."/>
            <person name="Joshi V."/>
            <person name="Kalu J.B."/>
            <person name="Kam C."/>
            <person name="Kashfia A."/>
            <person name="Keebler J."/>
            <person name="Kisamo H."/>
            <person name="Kovar C.L."/>
            <person name="Lago L.A."/>
            <person name="Lai C.-Y."/>
            <person name="Laidlaw J."/>
            <person name="Lara F."/>
            <person name="Le T.-K."/>
            <person name="Lee S.L."/>
            <person name="Legall F.H."/>
            <person name="Lemon S.J."/>
            <person name="Lewis L.R."/>
            <person name="Li B."/>
            <person name="Liu Y."/>
            <person name="Liu Y.-S."/>
            <person name="Lopez J."/>
            <person name="Lozado R.J."/>
            <person name="Lu J."/>
            <person name="Madu R.C."/>
            <person name="Maheshwari M."/>
            <person name="Maheshwari R."/>
            <person name="Malloy K."/>
            <person name="Martinez E."/>
            <person name="Mathew T."/>
            <person name="Mercado I.C."/>
            <person name="Mercado C."/>
            <person name="Meyer B."/>
            <person name="Montgomery K."/>
            <person name="Morgan M.B."/>
            <person name="Munidasa M."/>
            <person name="Nazareth L.V."/>
            <person name="Nelson J."/>
            <person name="Ng B.M."/>
            <person name="Nguyen N.B."/>
            <person name="Nguyen P.Q."/>
            <person name="Nguyen T."/>
            <person name="Obregon M."/>
            <person name="Okwuonu G.O."/>
            <person name="Onwere C.G."/>
            <person name="Orozco G."/>
            <person name="Parra A."/>
            <person name="Patel S."/>
            <person name="Patil S."/>
            <person name="Perez A."/>
            <person name="Perez Y."/>
            <person name="Pham C."/>
            <person name="Primus E.L."/>
            <person name="Pu L.-L."/>
            <person name="Puazo M."/>
            <person name="Qin X."/>
            <person name="Quiroz J.B."/>
            <person name="Reese J."/>
            <person name="Richards S."/>
            <person name="Rives C.M."/>
            <person name="Robberts R."/>
            <person name="Ruiz S.J."/>
            <person name="Ruiz M.J."/>
            <person name="Santibanez J."/>
            <person name="Schneider B.W."/>
            <person name="Sisson I."/>
            <person name="Smith M."/>
            <person name="Sodergren E."/>
            <person name="Song X.-Z."/>
            <person name="Song B.B."/>
            <person name="Summersgill H."/>
            <person name="Thelus R."/>
            <person name="Thornton R.D."/>
            <person name="Trejos Z.Y."/>
            <person name="Usmani K."/>
            <person name="Vattathil S."/>
            <person name="Villasana D."/>
            <person name="Walker D.L."/>
            <person name="Wang S."/>
            <person name="Wang K."/>
            <person name="White C.S."/>
            <person name="Williams A.C."/>
            <person name="Williamson J."/>
            <person name="Wilson K."/>
            <person name="Woghiren I.O."/>
            <person name="Woodworth J.R."/>
            <person name="Worley K.C."/>
            <person name="Wright R.A."/>
            <person name="Wu W."/>
            <person name="Young L."/>
            <person name="Zhang L."/>
            <person name="Zhang J."/>
            <person name="Zhu Y."/>
            <person name="Muzny D.M."/>
            <person name="Weinstock G."/>
            <person name="Gibbs R.A."/>
        </authorList>
    </citation>
    <scope>NUCLEOTIDE SEQUENCE [LARGE SCALE GENOMIC DNA]</scope>
    <source>
        <strain evidence="6">LSR1</strain>
    </source>
</reference>
<keyword evidence="6" id="KW-1185">Reference proteome</keyword>
<dbReference type="Pfam" id="PF00076">
    <property type="entry name" value="RRM_1"/>
    <property type="match status" value="1"/>
</dbReference>
<evidence type="ECO:0000313" key="5">
    <source>
        <dbReference type="EnsemblMetazoa" id="XP_029344295.1"/>
    </source>
</evidence>